<dbReference type="RefSeq" id="XP_066067814.1">
    <property type="nucleotide sequence ID" value="XM_066211717.1"/>
</dbReference>
<dbReference type="GeneID" id="91086502"/>
<evidence type="ECO:0000313" key="3">
    <source>
        <dbReference type="Proteomes" id="UP000094043"/>
    </source>
</evidence>
<organism evidence="2 3">
    <name type="scientific">Cryptococcus depauperatus CBS 7841</name>
    <dbReference type="NCBI Taxonomy" id="1295531"/>
    <lineage>
        <taxon>Eukaryota</taxon>
        <taxon>Fungi</taxon>
        <taxon>Dikarya</taxon>
        <taxon>Basidiomycota</taxon>
        <taxon>Agaricomycotina</taxon>
        <taxon>Tremellomycetes</taxon>
        <taxon>Tremellales</taxon>
        <taxon>Cryptococcaceae</taxon>
        <taxon>Cryptococcus</taxon>
    </lineage>
</organism>
<reference evidence="2" key="2">
    <citation type="journal article" date="2022" name="Elife">
        <title>Obligate sexual reproduction of a homothallic fungus closely related to the Cryptococcus pathogenic species complex.</title>
        <authorList>
            <person name="Passer A.R."/>
            <person name="Clancey S.A."/>
            <person name="Shea T."/>
            <person name="David-Palma M."/>
            <person name="Averette A.F."/>
            <person name="Boekhout T."/>
            <person name="Porcel B.M."/>
            <person name="Nowrousian M."/>
            <person name="Cuomo C.A."/>
            <person name="Sun S."/>
            <person name="Heitman J."/>
            <person name="Coelho M.A."/>
        </authorList>
    </citation>
    <scope>NUCLEOTIDE SEQUENCE</scope>
    <source>
        <strain evidence="2">CBS 7841</strain>
    </source>
</reference>
<protein>
    <submittedName>
        <fullName evidence="2">Uncharacterized protein</fullName>
    </submittedName>
</protein>
<proteinExistence type="predicted"/>
<reference evidence="2" key="1">
    <citation type="submission" date="2016-06" db="EMBL/GenBank/DDBJ databases">
        <authorList>
            <person name="Cuomo C."/>
            <person name="Litvintseva A."/>
            <person name="Heitman J."/>
            <person name="Chen Y."/>
            <person name="Sun S."/>
            <person name="Springer D."/>
            <person name="Dromer F."/>
            <person name="Young S."/>
            <person name="Zeng Q."/>
            <person name="Chapman S."/>
            <person name="Gujja S."/>
            <person name="Saif S."/>
            <person name="Birren B."/>
        </authorList>
    </citation>
    <scope>NUCLEOTIDE SEQUENCE</scope>
    <source>
        <strain evidence="2">CBS 7841</strain>
    </source>
</reference>
<reference evidence="2" key="3">
    <citation type="submission" date="2024-01" db="EMBL/GenBank/DDBJ databases">
        <authorList>
            <person name="Coelho M.A."/>
            <person name="David-Palma M."/>
            <person name="Shea T."/>
            <person name="Sun S."/>
            <person name="Cuomo C.A."/>
            <person name="Heitman J."/>
        </authorList>
    </citation>
    <scope>NUCLEOTIDE SEQUENCE</scope>
    <source>
        <strain evidence="2">CBS 7841</strain>
    </source>
</reference>
<evidence type="ECO:0000313" key="2">
    <source>
        <dbReference type="EMBL" id="WVN87114.1"/>
    </source>
</evidence>
<gene>
    <name evidence="2" type="ORF">L203_102290</name>
</gene>
<dbReference type="AlphaFoldDB" id="A0AAJ8JRI7"/>
<feature type="region of interest" description="Disordered" evidence="1">
    <location>
        <begin position="72"/>
        <end position="107"/>
    </location>
</feature>
<dbReference type="Proteomes" id="UP000094043">
    <property type="component" value="Chromosome 3"/>
</dbReference>
<sequence length="191" mass="21058">MDQELSRGLTLLFLEERTRGGPYAIDGKDEVENAQGLTLADAEENKSFQAAIQASTDRLLAASKDSEHLLRHSDFQHGPPSHSARHSVSQGGTDNLTIAEPDGLDPESNDEYVKTEISKAVDVANELTKRMLTRVAATGKQGKDSVGDIDPRLVDKLYRDTLRRSLELIKSNCTKDDTDRISIASLLARRR</sequence>
<feature type="compositionally biased region" description="Polar residues" evidence="1">
    <location>
        <begin position="86"/>
        <end position="96"/>
    </location>
</feature>
<evidence type="ECO:0000256" key="1">
    <source>
        <dbReference type="SAM" id="MobiDB-lite"/>
    </source>
</evidence>
<dbReference type="EMBL" id="CP143786">
    <property type="protein sequence ID" value="WVN87114.1"/>
    <property type="molecule type" value="Genomic_DNA"/>
</dbReference>
<dbReference type="KEGG" id="cdep:91086502"/>
<keyword evidence="3" id="KW-1185">Reference proteome</keyword>
<name>A0AAJ8JRI7_9TREE</name>
<accession>A0AAJ8JRI7</accession>